<evidence type="ECO:0000313" key="2">
    <source>
        <dbReference type="EMBL" id="CAI9737327.1"/>
    </source>
</evidence>
<dbReference type="Proteomes" id="UP001162480">
    <property type="component" value="Chromosome 20"/>
</dbReference>
<gene>
    <name evidence="2" type="ORF">OCTVUL_1B007603</name>
</gene>
<dbReference type="EMBL" id="OX597833">
    <property type="protein sequence ID" value="CAI9737327.1"/>
    <property type="molecule type" value="Genomic_DNA"/>
</dbReference>
<feature type="region of interest" description="Disordered" evidence="1">
    <location>
        <begin position="1"/>
        <end position="58"/>
    </location>
</feature>
<accession>A0AA36BPI5</accession>
<keyword evidence="3" id="KW-1185">Reference proteome</keyword>
<proteinExistence type="predicted"/>
<feature type="compositionally biased region" description="Basic residues" evidence="1">
    <location>
        <begin position="1"/>
        <end position="11"/>
    </location>
</feature>
<organism evidence="2 3">
    <name type="scientific">Octopus vulgaris</name>
    <name type="common">Common octopus</name>
    <dbReference type="NCBI Taxonomy" id="6645"/>
    <lineage>
        <taxon>Eukaryota</taxon>
        <taxon>Metazoa</taxon>
        <taxon>Spiralia</taxon>
        <taxon>Lophotrochozoa</taxon>
        <taxon>Mollusca</taxon>
        <taxon>Cephalopoda</taxon>
        <taxon>Coleoidea</taxon>
        <taxon>Octopodiformes</taxon>
        <taxon>Octopoda</taxon>
        <taxon>Incirrata</taxon>
        <taxon>Octopodidae</taxon>
        <taxon>Octopus</taxon>
    </lineage>
</organism>
<name>A0AA36BPI5_OCTVU</name>
<reference evidence="2" key="1">
    <citation type="submission" date="2023-08" db="EMBL/GenBank/DDBJ databases">
        <authorList>
            <person name="Alioto T."/>
            <person name="Alioto T."/>
            <person name="Gomez Garrido J."/>
        </authorList>
    </citation>
    <scope>NUCLEOTIDE SEQUENCE</scope>
</reference>
<evidence type="ECO:0000256" key="1">
    <source>
        <dbReference type="SAM" id="MobiDB-lite"/>
    </source>
</evidence>
<evidence type="ECO:0000313" key="3">
    <source>
        <dbReference type="Proteomes" id="UP001162480"/>
    </source>
</evidence>
<sequence>MRPHSGAKRVIRGGGGDGRNGDLDGESDANATAPDRSAVSREDVLRRPSALRRANGEMFTRDCRERGALQVSYPYRQMSRLHGRGPLRKNSQ</sequence>
<protein>
    <submittedName>
        <fullName evidence="2">Uncharacterized protein</fullName>
    </submittedName>
</protein>
<dbReference type="AlphaFoldDB" id="A0AA36BPI5"/>